<sequence length="625" mass="68379">MRNHAHIRRMTALLAVGVVVVAPFTMLTSAHAQVTVADLGGGAVRSVDLTPGVNPIDAIFEHYSSVYAAYEWIKKSVECRGEAATSPKCAMADTAKLDLILEKLDQLSATVKANHAETTSRIDLGLQQAAKKDLIDQERKLGPLFDHVPAALELFNAYKQCVDAKTSGEVTCGGVDVDTELRTRAENFVIYTAENLPNKIHDQITIFTGSAGHSSQGLASVAWRWALGEQNLKAGASDAKFLLKDEVPFVTPWLSGWMNDYLYQYAQLFSIYGFVLPMAEALDAELAKQDGTGDNSPKHRFTKNYIAGLQKAVAERIELNSDNLHTVRGTIKAFALPQLSEGQILMATPDNKNALVYSASPMAGGSDIHQQDFQEFSSMVNAYAVASKFEGAFPGAFAKVSGEGTFPAGPFYTIAAPTSLVTIAPHGWGAEKLKAPLGPCTVWSWCVENVPAFDGWRARAYDLPNTTNLITGFGRNHDTRVRARLADKRVTWAELESQSKQKNQYTLLTWCNSSSHWCGYMNNNATTSTAVEYGGTDFRAQLTRLTRQPFGSTVTYDWAEFTSPAPGYYLFGPGAYPKVTTDPASQMSWIVRPGHLAWPEGSSPDCPKCNDRGIYNDLSYTEYLP</sequence>
<reference evidence="1" key="1">
    <citation type="submission" date="2020-05" db="EMBL/GenBank/DDBJ databases">
        <authorList>
            <person name="Chiriac C."/>
            <person name="Salcher M."/>
            <person name="Ghai R."/>
            <person name="Kavagutti S V."/>
        </authorList>
    </citation>
    <scope>NUCLEOTIDE SEQUENCE</scope>
</reference>
<organism evidence="1">
    <name type="scientific">freshwater metagenome</name>
    <dbReference type="NCBI Taxonomy" id="449393"/>
    <lineage>
        <taxon>unclassified sequences</taxon>
        <taxon>metagenomes</taxon>
        <taxon>ecological metagenomes</taxon>
    </lineage>
</organism>
<proteinExistence type="predicted"/>
<dbReference type="EMBL" id="CAFBNE010000010">
    <property type="protein sequence ID" value="CAB4934791.1"/>
    <property type="molecule type" value="Genomic_DNA"/>
</dbReference>
<evidence type="ECO:0000313" key="1">
    <source>
        <dbReference type="EMBL" id="CAB4934791.1"/>
    </source>
</evidence>
<protein>
    <submittedName>
        <fullName evidence="1">Unannotated protein</fullName>
    </submittedName>
</protein>
<dbReference type="AlphaFoldDB" id="A0A6J7IVQ7"/>
<gene>
    <name evidence="1" type="ORF">UFOPK3772_00494</name>
</gene>
<name>A0A6J7IVQ7_9ZZZZ</name>
<accession>A0A6J7IVQ7</accession>